<dbReference type="Proteomes" id="UP000008177">
    <property type="component" value="Unplaced contigs"/>
</dbReference>
<sequence length="86" mass="10144">MKKEMHLKFPERKEKKQTYIHNFSIYYVSSNNIHIDIHMGGYKNRTSMYIETKGRRRLVPDQTLGKMTIDYLIAVSQIHPSQASTV</sequence>
<dbReference type="HOGENOM" id="CLU_2497606_0_0_1"/>
<name>G2XQV2_BOTF4</name>
<dbReference type="EMBL" id="FQ790253">
    <property type="protein sequence ID" value="CCD33639.1"/>
    <property type="molecule type" value="Genomic_DNA"/>
</dbReference>
<evidence type="ECO:0000313" key="2">
    <source>
        <dbReference type="Proteomes" id="UP000008177"/>
    </source>
</evidence>
<reference evidence="2" key="1">
    <citation type="journal article" date="2011" name="PLoS Genet.">
        <title>Genomic analysis of the necrotrophic fungal pathogens Sclerotinia sclerotiorum and Botrytis cinerea.</title>
        <authorList>
            <person name="Amselem J."/>
            <person name="Cuomo C.A."/>
            <person name="van Kan J.A."/>
            <person name="Viaud M."/>
            <person name="Benito E.P."/>
            <person name="Couloux A."/>
            <person name="Coutinho P.M."/>
            <person name="de Vries R.P."/>
            <person name="Dyer P.S."/>
            <person name="Fillinger S."/>
            <person name="Fournier E."/>
            <person name="Gout L."/>
            <person name="Hahn M."/>
            <person name="Kohn L."/>
            <person name="Lapalu N."/>
            <person name="Plummer K.M."/>
            <person name="Pradier J.M."/>
            <person name="Quevillon E."/>
            <person name="Sharon A."/>
            <person name="Simon A."/>
            <person name="ten Have A."/>
            <person name="Tudzynski B."/>
            <person name="Tudzynski P."/>
            <person name="Wincker P."/>
            <person name="Andrew M."/>
            <person name="Anthouard V."/>
            <person name="Beever R.E."/>
            <person name="Beffa R."/>
            <person name="Benoit I."/>
            <person name="Bouzid O."/>
            <person name="Brault B."/>
            <person name="Chen Z."/>
            <person name="Choquer M."/>
            <person name="Collemare J."/>
            <person name="Cotton P."/>
            <person name="Danchin E.G."/>
            <person name="Da Silva C."/>
            <person name="Gautier A."/>
            <person name="Giraud C."/>
            <person name="Giraud T."/>
            <person name="Gonzalez C."/>
            <person name="Grossetete S."/>
            <person name="Guldener U."/>
            <person name="Henrissat B."/>
            <person name="Howlett B.J."/>
            <person name="Kodira C."/>
            <person name="Kretschmer M."/>
            <person name="Lappartient A."/>
            <person name="Leroch M."/>
            <person name="Levis C."/>
            <person name="Mauceli E."/>
            <person name="Neuveglise C."/>
            <person name="Oeser B."/>
            <person name="Pearson M."/>
            <person name="Poulain J."/>
            <person name="Poussereau N."/>
            <person name="Quesneville H."/>
            <person name="Rascle C."/>
            <person name="Schumacher J."/>
            <person name="Segurens B."/>
            <person name="Sexton A."/>
            <person name="Silva E."/>
            <person name="Sirven C."/>
            <person name="Soanes D.M."/>
            <person name="Talbot N.J."/>
            <person name="Templeton M."/>
            <person name="Yandava C."/>
            <person name="Yarden O."/>
            <person name="Zeng Q."/>
            <person name="Rollins J.A."/>
            <person name="Lebrun M.H."/>
            <person name="Dickman M."/>
        </authorList>
    </citation>
    <scope>NUCLEOTIDE SEQUENCE [LARGE SCALE GENOMIC DNA]</scope>
    <source>
        <strain evidence="2">T4</strain>
    </source>
</reference>
<dbReference type="AlphaFoldDB" id="G2XQV2"/>
<protein>
    <submittedName>
        <fullName evidence="1">Uncharacterized protein</fullName>
    </submittedName>
</protein>
<evidence type="ECO:0000313" key="1">
    <source>
        <dbReference type="EMBL" id="CCD33639.1"/>
    </source>
</evidence>
<organism evidence="1 2">
    <name type="scientific">Botryotinia fuckeliana (strain T4)</name>
    <name type="common">Noble rot fungus</name>
    <name type="synonym">Botrytis cinerea</name>
    <dbReference type="NCBI Taxonomy" id="999810"/>
    <lineage>
        <taxon>Eukaryota</taxon>
        <taxon>Fungi</taxon>
        <taxon>Dikarya</taxon>
        <taxon>Ascomycota</taxon>
        <taxon>Pezizomycotina</taxon>
        <taxon>Leotiomycetes</taxon>
        <taxon>Helotiales</taxon>
        <taxon>Sclerotiniaceae</taxon>
        <taxon>Botrytis</taxon>
    </lineage>
</organism>
<accession>G2XQV2</accession>
<dbReference type="InParanoid" id="G2XQV2"/>
<gene>
    <name evidence="1" type="ORF">BofuT4_uP068550.1</name>
</gene>
<proteinExistence type="predicted"/>